<feature type="region of interest" description="Disordered" evidence="1">
    <location>
        <begin position="1"/>
        <end position="39"/>
    </location>
</feature>
<organism evidence="2 3">
    <name type="scientific">Gigaspora margarita</name>
    <dbReference type="NCBI Taxonomy" id="4874"/>
    <lineage>
        <taxon>Eukaryota</taxon>
        <taxon>Fungi</taxon>
        <taxon>Fungi incertae sedis</taxon>
        <taxon>Mucoromycota</taxon>
        <taxon>Glomeromycotina</taxon>
        <taxon>Glomeromycetes</taxon>
        <taxon>Diversisporales</taxon>
        <taxon>Gigasporaceae</taxon>
        <taxon>Gigaspora</taxon>
    </lineage>
</organism>
<dbReference type="Proteomes" id="UP000439903">
    <property type="component" value="Unassembled WGS sequence"/>
</dbReference>
<feature type="compositionally biased region" description="Basic and acidic residues" evidence="1">
    <location>
        <begin position="23"/>
        <end position="36"/>
    </location>
</feature>
<keyword evidence="3" id="KW-1185">Reference proteome</keyword>
<protein>
    <submittedName>
        <fullName evidence="2">Uncharacterized protein</fullName>
    </submittedName>
</protein>
<proteinExistence type="predicted"/>
<evidence type="ECO:0000256" key="1">
    <source>
        <dbReference type="SAM" id="MobiDB-lite"/>
    </source>
</evidence>
<dbReference type="AlphaFoldDB" id="A0A8H4AP45"/>
<feature type="region of interest" description="Disordered" evidence="1">
    <location>
        <begin position="101"/>
        <end position="123"/>
    </location>
</feature>
<feature type="compositionally biased region" description="Polar residues" evidence="1">
    <location>
        <begin position="1"/>
        <end position="11"/>
    </location>
</feature>
<accession>A0A8H4AP45</accession>
<reference evidence="2 3" key="1">
    <citation type="journal article" date="2019" name="Environ. Microbiol.">
        <title>At the nexus of three kingdoms: the genome of the mycorrhizal fungus Gigaspora margarita provides insights into plant, endobacterial and fungal interactions.</title>
        <authorList>
            <person name="Venice F."/>
            <person name="Ghignone S."/>
            <person name="Salvioli di Fossalunga A."/>
            <person name="Amselem J."/>
            <person name="Novero M."/>
            <person name="Xianan X."/>
            <person name="Sedzielewska Toro K."/>
            <person name="Morin E."/>
            <person name="Lipzen A."/>
            <person name="Grigoriev I.V."/>
            <person name="Henrissat B."/>
            <person name="Martin F.M."/>
            <person name="Bonfante P."/>
        </authorList>
    </citation>
    <scope>NUCLEOTIDE SEQUENCE [LARGE SCALE GENOMIC DNA]</scope>
    <source>
        <strain evidence="2 3">BEG34</strain>
    </source>
</reference>
<dbReference type="OrthoDB" id="10665926at2759"/>
<evidence type="ECO:0000313" key="2">
    <source>
        <dbReference type="EMBL" id="KAF0518640.1"/>
    </source>
</evidence>
<gene>
    <name evidence="2" type="ORF">F8M41_016728</name>
</gene>
<dbReference type="EMBL" id="WTPW01000370">
    <property type="protein sequence ID" value="KAF0518640.1"/>
    <property type="molecule type" value="Genomic_DNA"/>
</dbReference>
<evidence type="ECO:0000313" key="3">
    <source>
        <dbReference type="Proteomes" id="UP000439903"/>
    </source>
</evidence>
<name>A0A8H4AP45_GIGMA</name>
<comment type="caution">
    <text evidence="2">The sequence shown here is derived from an EMBL/GenBank/DDBJ whole genome shotgun (WGS) entry which is preliminary data.</text>
</comment>
<sequence>MNASDANTLSRLNEIACTSSSKDSNEDKEEKGDKKNVLPLTTEEEWLLLMANFVYREEEGEGSEQEEEPSKPMEKYYEWIEKLNQKFKRVLSWSEQEAVEEMEWSESKTSDLPNLENLYGMEPPKWGRSTVGVEFSDNDMEEDKEAENRKGLEYQLSEELSKKLNKYQNRDPDVGPLMSPFPDPAKKRFCIEEYNEELKKQKVVLDFFIEAEGSD</sequence>